<dbReference type="AlphaFoldDB" id="A0A160T245"/>
<keyword evidence="3" id="KW-1185">Reference proteome</keyword>
<dbReference type="EMBL" id="LN890655">
    <property type="protein sequence ID" value="CUS03622.2"/>
    <property type="molecule type" value="Genomic_DNA"/>
</dbReference>
<dbReference type="GO" id="GO:0008757">
    <property type="term" value="F:S-adenosylmethionine-dependent methyltransferase activity"/>
    <property type="evidence" value="ECO:0007669"/>
    <property type="project" value="InterPro"/>
</dbReference>
<dbReference type="PANTHER" id="PTHR43464:SF92">
    <property type="entry name" value="SLR1071 PROTEIN"/>
    <property type="match status" value="1"/>
</dbReference>
<dbReference type="InterPro" id="IPR013216">
    <property type="entry name" value="Methyltransf_11"/>
</dbReference>
<gene>
    <name evidence="2" type="ORF">CFX0092_A1744</name>
</gene>
<reference evidence="2" key="1">
    <citation type="submission" date="2016-01" db="EMBL/GenBank/DDBJ databases">
        <authorList>
            <person name="Mcilroy J.S."/>
            <person name="Karst M S."/>
            <person name="Albertsen M."/>
        </authorList>
    </citation>
    <scope>NUCLEOTIDE SEQUENCE</scope>
    <source>
        <strain evidence="2">Cfx-K</strain>
    </source>
</reference>
<dbReference type="SUPFAM" id="SSF53335">
    <property type="entry name" value="S-adenosyl-L-methionine-dependent methyltransferases"/>
    <property type="match status" value="1"/>
</dbReference>
<evidence type="ECO:0000313" key="3">
    <source>
        <dbReference type="Proteomes" id="UP000215027"/>
    </source>
</evidence>
<dbReference type="OrthoDB" id="9805171at2"/>
<sequence>MTATHSDKAAERGEPGYVWRAGQERRLAMIRQWSDLDGRILDNGAGLGTYLEACGRVNPDSLRVGLEVEFDRAVAALARADGIALGMGEQLPFAADSFDLILSNEVLEHVADDRACAAEMARVARPGGRIVIFAPNRWYPVEQHGVYWRGHYRFGNAPLVNYLPDPLRNRLAPHVRTYTAGGLRRLFAGLPLRELHYGRIFGGYDNIVRRYPRLGGGIRRALYAAEGTPLAVLGLSHFLVLEKLRPRDPAAITAAFNAVYATEPSELDPVLSEMQYRTLMENSADDDWTADS</sequence>
<dbReference type="PANTHER" id="PTHR43464">
    <property type="entry name" value="METHYLTRANSFERASE"/>
    <property type="match status" value="1"/>
</dbReference>
<dbReference type="Proteomes" id="UP000215027">
    <property type="component" value="Chromosome I"/>
</dbReference>
<dbReference type="Gene3D" id="3.40.50.150">
    <property type="entry name" value="Vaccinia Virus protein VP39"/>
    <property type="match status" value="1"/>
</dbReference>
<proteinExistence type="predicted"/>
<feature type="domain" description="Methyltransferase type 11" evidence="1">
    <location>
        <begin position="41"/>
        <end position="132"/>
    </location>
</feature>
<protein>
    <recommendedName>
        <fullName evidence="1">Methyltransferase type 11 domain-containing protein</fullName>
    </recommendedName>
</protein>
<name>A0A160T245_9CHLR</name>
<dbReference type="CDD" id="cd02440">
    <property type="entry name" value="AdoMet_MTases"/>
    <property type="match status" value="1"/>
</dbReference>
<dbReference type="Pfam" id="PF08241">
    <property type="entry name" value="Methyltransf_11"/>
    <property type="match status" value="1"/>
</dbReference>
<dbReference type="RefSeq" id="WP_095043081.1">
    <property type="nucleotide sequence ID" value="NZ_LN890655.1"/>
</dbReference>
<evidence type="ECO:0000259" key="1">
    <source>
        <dbReference type="Pfam" id="PF08241"/>
    </source>
</evidence>
<accession>A0A160T245</accession>
<evidence type="ECO:0000313" key="2">
    <source>
        <dbReference type="EMBL" id="CUS03622.2"/>
    </source>
</evidence>
<dbReference type="KEGG" id="pbf:CFX0092_A1744"/>
<organism evidence="2 3">
    <name type="scientific">Candidatus Promineifilum breve</name>
    <dbReference type="NCBI Taxonomy" id="1806508"/>
    <lineage>
        <taxon>Bacteria</taxon>
        <taxon>Bacillati</taxon>
        <taxon>Chloroflexota</taxon>
        <taxon>Ardenticatenia</taxon>
        <taxon>Candidatus Promineifilales</taxon>
        <taxon>Candidatus Promineifilaceae</taxon>
        <taxon>Candidatus Promineifilum</taxon>
    </lineage>
</organism>
<dbReference type="InterPro" id="IPR029063">
    <property type="entry name" value="SAM-dependent_MTases_sf"/>
</dbReference>